<dbReference type="SMART" id="SM00353">
    <property type="entry name" value="HLH"/>
    <property type="match status" value="1"/>
</dbReference>
<dbReference type="GO" id="GO:0005737">
    <property type="term" value="C:cytoplasm"/>
    <property type="evidence" value="ECO:0007669"/>
    <property type="project" value="InterPro"/>
</dbReference>
<sequence length="723" mass="80133">MPYRNSEKRKEKSRDAARSRRTKECEVFTALCDHLPLPPSQTQQLDKASVMRLAISHLKLRKLLGQDTSPAYQPNDLQKKLDMQYQKALEGFVLVIAREGDIMYLSEGVSKYLGITQVELIGQTVYDFTHPCDHDEIREILMEKPSTNNDTPQYCNFLMRMKCTLTSKGRNINLKSASYKVIRCTGRYVSADSGCKHLVGVADDHKLSCLLLIAEPIPHPSNTEVPLDSNTFISRHSLDMKFTHCDERIKDLLGYESQSLINQSVFDFHHAADSEHVRNACKDLFSKGQSVITNYRFLAFGGGYCRVQTEATVINNQRTDKPQYVVCINYVISGVEEKDSIMSPVQEVTTECKPTSIPILPSGVRLTTESIFVPRPQNIADDILAITSTDDLLKLAPSAGSAMMKLEPLEKLQESTAQNNDCHPSIQQPQQQQQPPPQQQQQSVSTTNSLMSVTTDMSVLDLSFLNTEKTKNEENQVSQGIYLGNKPVGSTTVISDLLGDDVDLDLRAPYIPMDGSDDQIFAANWMPLIDEDMENSHMLGITETVFEPRPPEPDNQINKIPLSILRLEASERVDLPGTEIARNAGPPKVKRPMETNRLESGPPKLMRLAGDLGGDPGDDTALIDSNSGTDIPSISDVFKDTPSNNGSSVLMNLLTKGEDVNFGYRIEQAKPIAQPEVIRASPRGNGPGCTNVVVISTDKTLLFTPISASDITELPRIVGMKHN</sequence>
<dbReference type="Pfam" id="PF23171">
    <property type="entry name" value="bHLH_HIF1A"/>
    <property type="match status" value="1"/>
</dbReference>
<evidence type="ECO:0000256" key="10">
    <source>
        <dbReference type="SAM" id="MobiDB-lite"/>
    </source>
</evidence>
<evidence type="ECO:0000313" key="14">
    <source>
        <dbReference type="Proteomes" id="UP001208570"/>
    </source>
</evidence>
<feature type="domain" description="PAS" evidence="11">
    <location>
        <begin position="237"/>
        <end position="288"/>
    </location>
</feature>
<evidence type="ECO:0000256" key="1">
    <source>
        <dbReference type="ARBA" id="ARBA00004123"/>
    </source>
</evidence>
<feature type="domain" description="PAS" evidence="11">
    <location>
        <begin position="77"/>
        <end position="149"/>
    </location>
</feature>
<evidence type="ECO:0000256" key="8">
    <source>
        <dbReference type="ARBA" id="ARBA00023242"/>
    </source>
</evidence>
<dbReference type="GO" id="GO:0071456">
    <property type="term" value="P:cellular response to hypoxia"/>
    <property type="evidence" value="ECO:0007669"/>
    <property type="project" value="TreeGrafter"/>
</dbReference>
<dbReference type="GO" id="GO:0005667">
    <property type="term" value="C:transcription regulator complex"/>
    <property type="evidence" value="ECO:0007669"/>
    <property type="project" value="InterPro"/>
</dbReference>
<dbReference type="GO" id="GO:0000981">
    <property type="term" value="F:DNA-binding transcription factor activity, RNA polymerase II-specific"/>
    <property type="evidence" value="ECO:0007669"/>
    <property type="project" value="TreeGrafter"/>
</dbReference>
<dbReference type="Pfam" id="PF00989">
    <property type="entry name" value="PAS"/>
    <property type="match status" value="1"/>
</dbReference>
<dbReference type="InterPro" id="IPR011598">
    <property type="entry name" value="bHLH_dom"/>
</dbReference>
<keyword evidence="3" id="KW-0832">Ubl conjugation</keyword>
<dbReference type="FunFam" id="3.30.450.20:FF:000005">
    <property type="entry name" value="Hypoxia-inducible factor 1 subunit alpha"/>
    <property type="match status" value="1"/>
</dbReference>
<feature type="region of interest" description="Disordered" evidence="10">
    <location>
        <begin position="578"/>
        <end position="603"/>
    </location>
</feature>
<reference evidence="13" key="1">
    <citation type="journal article" date="2023" name="Mol. Biol. Evol.">
        <title>Third-Generation Sequencing Reveals the Adaptive Role of the Epigenome in Three Deep-Sea Polychaetes.</title>
        <authorList>
            <person name="Perez M."/>
            <person name="Aroh O."/>
            <person name="Sun Y."/>
            <person name="Lan Y."/>
            <person name="Juniper S.K."/>
            <person name="Young C.R."/>
            <person name="Angers B."/>
            <person name="Qian P.Y."/>
        </authorList>
    </citation>
    <scope>NUCLEOTIDE SEQUENCE</scope>
    <source>
        <strain evidence="13">P08H-3</strain>
    </source>
</reference>
<comment type="caution">
    <text evidence="13">The sequence shown here is derived from an EMBL/GenBank/DDBJ whole genome shotgun (WGS) entry which is preliminary data.</text>
</comment>
<keyword evidence="9" id="KW-0379">Hydroxylation</keyword>
<dbReference type="InterPro" id="IPR035965">
    <property type="entry name" value="PAS-like_dom_sf"/>
</dbReference>
<dbReference type="GO" id="GO:0046983">
    <property type="term" value="F:protein dimerization activity"/>
    <property type="evidence" value="ECO:0007669"/>
    <property type="project" value="InterPro"/>
</dbReference>
<comment type="subcellular location">
    <subcellularLocation>
        <location evidence="1">Nucleus</location>
    </subcellularLocation>
</comment>
<dbReference type="AlphaFoldDB" id="A0AAD9J4D2"/>
<organism evidence="13 14">
    <name type="scientific">Paralvinella palmiformis</name>
    <dbReference type="NCBI Taxonomy" id="53620"/>
    <lineage>
        <taxon>Eukaryota</taxon>
        <taxon>Metazoa</taxon>
        <taxon>Spiralia</taxon>
        <taxon>Lophotrochozoa</taxon>
        <taxon>Annelida</taxon>
        <taxon>Polychaeta</taxon>
        <taxon>Sedentaria</taxon>
        <taxon>Canalipalpata</taxon>
        <taxon>Terebellida</taxon>
        <taxon>Terebelliformia</taxon>
        <taxon>Alvinellidae</taxon>
        <taxon>Paralvinella</taxon>
    </lineage>
</organism>
<dbReference type="Proteomes" id="UP001208570">
    <property type="component" value="Unassembled WGS sequence"/>
</dbReference>
<protein>
    <recommendedName>
        <fullName evidence="15">Hypoxia-inducible factor 1-alpha</fullName>
    </recommendedName>
</protein>
<evidence type="ECO:0000256" key="3">
    <source>
        <dbReference type="ARBA" id="ARBA00022843"/>
    </source>
</evidence>
<keyword evidence="6" id="KW-0010">Activator</keyword>
<keyword evidence="14" id="KW-1185">Reference proteome</keyword>
<dbReference type="Gene3D" id="3.30.450.20">
    <property type="entry name" value="PAS domain"/>
    <property type="match status" value="2"/>
</dbReference>
<gene>
    <name evidence="13" type="ORF">LSH36_685g02013</name>
</gene>
<evidence type="ECO:0000313" key="13">
    <source>
        <dbReference type="EMBL" id="KAK2145400.1"/>
    </source>
</evidence>
<feature type="region of interest" description="Disordered" evidence="10">
    <location>
        <begin position="1"/>
        <end position="21"/>
    </location>
</feature>
<dbReference type="CDD" id="cd11433">
    <property type="entry name" value="bHLH-PAS_HIF"/>
    <property type="match status" value="1"/>
</dbReference>
<dbReference type="GO" id="GO:0000977">
    <property type="term" value="F:RNA polymerase II transcription regulatory region sequence-specific DNA binding"/>
    <property type="evidence" value="ECO:0007669"/>
    <property type="project" value="TreeGrafter"/>
</dbReference>
<feature type="domain" description="BHLH" evidence="12">
    <location>
        <begin position="8"/>
        <end position="61"/>
    </location>
</feature>
<keyword evidence="5" id="KW-0238">DNA-binding</keyword>
<dbReference type="InterPro" id="IPR000014">
    <property type="entry name" value="PAS"/>
</dbReference>
<feature type="region of interest" description="Disordered" evidence="10">
    <location>
        <begin position="414"/>
        <end position="447"/>
    </location>
</feature>
<evidence type="ECO:0000256" key="5">
    <source>
        <dbReference type="ARBA" id="ARBA00023125"/>
    </source>
</evidence>
<dbReference type="PROSITE" id="PS50888">
    <property type="entry name" value="BHLH"/>
    <property type="match status" value="1"/>
</dbReference>
<dbReference type="PRINTS" id="PR00785">
    <property type="entry name" value="NCTRNSLOCATR"/>
</dbReference>
<keyword evidence="2" id="KW-0677">Repeat</keyword>
<evidence type="ECO:0000256" key="9">
    <source>
        <dbReference type="ARBA" id="ARBA00023278"/>
    </source>
</evidence>
<dbReference type="SUPFAM" id="SSF55785">
    <property type="entry name" value="PYP-like sensor domain (PAS domain)"/>
    <property type="match status" value="2"/>
</dbReference>
<dbReference type="PROSITE" id="PS50112">
    <property type="entry name" value="PAS"/>
    <property type="match status" value="2"/>
</dbReference>
<dbReference type="PANTHER" id="PTHR23043">
    <property type="entry name" value="HYPOXIA-INDUCIBLE FACTOR 1 ALPHA"/>
    <property type="match status" value="1"/>
</dbReference>
<evidence type="ECO:0000259" key="11">
    <source>
        <dbReference type="PROSITE" id="PS50112"/>
    </source>
</evidence>
<evidence type="ECO:0000256" key="4">
    <source>
        <dbReference type="ARBA" id="ARBA00023015"/>
    </source>
</evidence>
<proteinExistence type="predicted"/>
<dbReference type="PANTHER" id="PTHR23043:SF17">
    <property type="entry name" value="PROTEIN SIMILAR"/>
    <property type="match status" value="1"/>
</dbReference>
<evidence type="ECO:0000259" key="12">
    <source>
        <dbReference type="PROSITE" id="PS50888"/>
    </source>
</evidence>
<dbReference type="Pfam" id="PF14598">
    <property type="entry name" value="PAS_11"/>
    <property type="match status" value="1"/>
</dbReference>
<keyword evidence="7" id="KW-0804">Transcription</keyword>
<evidence type="ECO:0008006" key="15">
    <source>
        <dbReference type="Google" id="ProtNLM"/>
    </source>
</evidence>
<dbReference type="InterPro" id="IPR001067">
    <property type="entry name" value="Nuc_translocat"/>
</dbReference>
<feature type="compositionally biased region" description="Polar residues" evidence="10">
    <location>
        <begin position="414"/>
        <end position="426"/>
    </location>
</feature>
<dbReference type="SMART" id="SM00091">
    <property type="entry name" value="PAS"/>
    <property type="match status" value="2"/>
</dbReference>
<accession>A0AAD9J4D2</accession>
<dbReference type="EMBL" id="JAODUP010000684">
    <property type="protein sequence ID" value="KAK2145400.1"/>
    <property type="molecule type" value="Genomic_DNA"/>
</dbReference>
<evidence type="ECO:0000256" key="2">
    <source>
        <dbReference type="ARBA" id="ARBA00022737"/>
    </source>
</evidence>
<dbReference type="SUPFAM" id="SSF47459">
    <property type="entry name" value="HLH, helix-loop-helix DNA-binding domain"/>
    <property type="match status" value="1"/>
</dbReference>
<dbReference type="GO" id="GO:0005634">
    <property type="term" value="C:nucleus"/>
    <property type="evidence" value="ECO:0007669"/>
    <property type="project" value="UniProtKB-SubCell"/>
</dbReference>
<name>A0AAD9J4D2_9ANNE</name>
<keyword evidence="8" id="KW-0539">Nucleus</keyword>
<keyword evidence="4" id="KW-0805">Transcription regulation</keyword>
<dbReference type="FunFam" id="3.30.450.20:FF:000015">
    <property type="entry name" value="Hypoxia-inducible factor 1-alpha isoform 1"/>
    <property type="match status" value="1"/>
</dbReference>
<evidence type="ECO:0000256" key="7">
    <source>
        <dbReference type="ARBA" id="ARBA00023163"/>
    </source>
</evidence>
<dbReference type="InterPro" id="IPR013767">
    <property type="entry name" value="PAS_fold"/>
</dbReference>
<evidence type="ECO:0000256" key="6">
    <source>
        <dbReference type="ARBA" id="ARBA00023159"/>
    </source>
</evidence>
<dbReference type="CDD" id="cd00130">
    <property type="entry name" value="PAS"/>
    <property type="match status" value="2"/>
</dbReference>
<dbReference type="InterPro" id="IPR036638">
    <property type="entry name" value="HLH_DNA-bd_sf"/>
</dbReference>